<dbReference type="RefSeq" id="WP_061983599.1">
    <property type="nucleotide sequence ID" value="NZ_FOPQ01000004.1"/>
</dbReference>
<dbReference type="PANTHER" id="PTHR43132:SF6">
    <property type="entry name" value="HTH-TYPE TRANSCRIPTIONAL REPRESSOR CZRA"/>
    <property type="match status" value="1"/>
</dbReference>
<evidence type="ECO:0000256" key="3">
    <source>
        <dbReference type="ARBA" id="ARBA00023163"/>
    </source>
</evidence>
<proteinExistence type="predicted"/>
<accession>A0A154MVQ7</accession>
<reference evidence="5 7" key="1">
    <citation type="submission" date="2015-12" db="EMBL/GenBank/DDBJ databases">
        <title>Amycolatopsis regifaucium genome sequencing and assembly.</title>
        <authorList>
            <person name="Mayilraj S."/>
        </authorList>
    </citation>
    <scope>NUCLEOTIDE SEQUENCE [LARGE SCALE GENOMIC DNA]</scope>
    <source>
        <strain evidence="5 7">GY080</strain>
    </source>
</reference>
<dbReference type="InterPro" id="IPR036388">
    <property type="entry name" value="WH-like_DNA-bd_sf"/>
</dbReference>
<evidence type="ECO:0000256" key="1">
    <source>
        <dbReference type="ARBA" id="ARBA00023015"/>
    </source>
</evidence>
<evidence type="ECO:0000313" key="8">
    <source>
        <dbReference type="Proteomes" id="UP000186883"/>
    </source>
</evidence>
<evidence type="ECO:0000256" key="2">
    <source>
        <dbReference type="ARBA" id="ARBA00023125"/>
    </source>
</evidence>
<dbReference type="EMBL" id="LQCI01000002">
    <property type="protein sequence ID" value="KZB88372.1"/>
    <property type="molecule type" value="Genomic_DNA"/>
</dbReference>
<dbReference type="EMBL" id="LOBU02000001">
    <property type="protein sequence ID" value="OKA11483.1"/>
    <property type="molecule type" value="Genomic_DNA"/>
</dbReference>
<dbReference type="Gene3D" id="1.10.10.10">
    <property type="entry name" value="Winged helix-like DNA-binding domain superfamily/Winged helix DNA-binding domain"/>
    <property type="match status" value="1"/>
</dbReference>
<dbReference type="InterPro" id="IPR051011">
    <property type="entry name" value="Metal_resp_trans_reg"/>
</dbReference>
<sequence>MFTLRVDAETISRTRWSPSPASESMAWLKLTASSGRHPVFGDPGALARASLAHRDVALLVDLLPRGGDTYLPDLLTPQPGADTRRGDLIEEQIARIEATTQDDLESQVFAYTQVHWSRPLSAATRRLAESGRLQRRLANGLAQFWRVVLSDSWSELGSIVDQDISRRAKSVVGHGVGRALGEIHPDIGWVGDAVTLAKPWDGELDIAGRELVLVPGVLTWPDVIVQVDVPGEVVVYYPATRIGTGRDHRRGTIAQVVGSARAALLEDLESARSTAELADRTGYSAGTVSYHLSALHRAGLVSKVRDGRYVLYQRTPRAVVLLEDTAN</sequence>
<dbReference type="InterPro" id="IPR045981">
    <property type="entry name" value="DUF5937"/>
</dbReference>
<evidence type="ECO:0000259" key="4">
    <source>
        <dbReference type="PROSITE" id="PS50987"/>
    </source>
</evidence>
<dbReference type="GO" id="GO:0003677">
    <property type="term" value="F:DNA binding"/>
    <property type="evidence" value="ECO:0007669"/>
    <property type="project" value="UniProtKB-KW"/>
</dbReference>
<dbReference type="SMART" id="SM00418">
    <property type="entry name" value="HTH_ARSR"/>
    <property type="match status" value="1"/>
</dbReference>
<dbReference type="PANTHER" id="PTHR43132">
    <property type="entry name" value="ARSENICAL RESISTANCE OPERON REPRESSOR ARSR-RELATED"/>
    <property type="match status" value="1"/>
</dbReference>
<keyword evidence="1" id="KW-0805">Transcription regulation</keyword>
<dbReference type="Proteomes" id="UP000076321">
    <property type="component" value="Unassembled WGS sequence"/>
</dbReference>
<dbReference type="CDD" id="cd00090">
    <property type="entry name" value="HTH_ARSR"/>
    <property type="match status" value="1"/>
</dbReference>
<evidence type="ECO:0000313" key="6">
    <source>
        <dbReference type="EMBL" id="OKA11483.1"/>
    </source>
</evidence>
<dbReference type="OrthoDB" id="3460651at2"/>
<dbReference type="AlphaFoldDB" id="A0A154MVQ7"/>
<dbReference type="Proteomes" id="UP000186883">
    <property type="component" value="Unassembled WGS sequence"/>
</dbReference>
<keyword evidence="3" id="KW-0804">Transcription</keyword>
<comment type="caution">
    <text evidence="5">The sequence shown here is derived from an EMBL/GenBank/DDBJ whole genome shotgun (WGS) entry which is preliminary data.</text>
</comment>
<reference evidence="6 8" key="2">
    <citation type="submission" date="2016-11" db="EMBL/GenBank/DDBJ databases">
        <title>Genome sequencing of Amycolatopsis regifaucium.</title>
        <authorList>
            <person name="Mayilraj S."/>
            <person name="Kaur N."/>
        </authorList>
    </citation>
    <scope>NUCLEOTIDE SEQUENCE [LARGE SCALE GENOMIC DNA]</scope>
    <source>
        <strain evidence="6 8">GY080</strain>
    </source>
</reference>
<organism evidence="5 7">
    <name type="scientific">Amycolatopsis regifaucium</name>
    <dbReference type="NCBI Taxonomy" id="546365"/>
    <lineage>
        <taxon>Bacteria</taxon>
        <taxon>Bacillati</taxon>
        <taxon>Actinomycetota</taxon>
        <taxon>Actinomycetes</taxon>
        <taxon>Pseudonocardiales</taxon>
        <taxon>Pseudonocardiaceae</taxon>
        <taxon>Amycolatopsis</taxon>
    </lineage>
</organism>
<gene>
    <name evidence="6" type="ORF">ATP06_0201130</name>
    <name evidence="5" type="ORF">AVL48_20735</name>
</gene>
<dbReference type="InterPro" id="IPR036390">
    <property type="entry name" value="WH_DNA-bd_sf"/>
</dbReference>
<dbReference type="InterPro" id="IPR011991">
    <property type="entry name" value="ArsR-like_HTH"/>
</dbReference>
<protein>
    <submittedName>
        <fullName evidence="5">ArsR family transcriptional regulator</fullName>
    </submittedName>
</protein>
<keyword evidence="2" id="KW-0238">DNA-binding</keyword>
<dbReference type="Pfam" id="PF12840">
    <property type="entry name" value="HTH_20"/>
    <property type="match status" value="1"/>
</dbReference>
<dbReference type="GO" id="GO:0003700">
    <property type="term" value="F:DNA-binding transcription factor activity"/>
    <property type="evidence" value="ECO:0007669"/>
    <property type="project" value="InterPro"/>
</dbReference>
<keyword evidence="8" id="KW-1185">Reference proteome</keyword>
<feature type="domain" description="HTH arsR-type" evidence="4">
    <location>
        <begin position="230"/>
        <end position="327"/>
    </location>
</feature>
<evidence type="ECO:0000313" key="7">
    <source>
        <dbReference type="Proteomes" id="UP000076321"/>
    </source>
</evidence>
<evidence type="ECO:0000313" key="5">
    <source>
        <dbReference type="EMBL" id="KZB88372.1"/>
    </source>
</evidence>
<name>A0A154MVQ7_9PSEU</name>
<dbReference type="SUPFAM" id="SSF46785">
    <property type="entry name" value="Winged helix' DNA-binding domain"/>
    <property type="match status" value="1"/>
</dbReference>
<dbReference type="InterPro" id="IPR001845">
    <property type="entry name" value="HTH_ArsR_DNA-bd_dom"/>
</dbReference>
<dbReference type="PROSITE" id="PS50987">
    <property type="entry name" value="HTH_ARSR_2"/>
    <property type="match status" value="1"/>
</dbReference>
<dbReference type="Pfam" id="PF19361">
    <property type="entry name" value="DUF5937"/>
    <property type="match status" value="1"/>
</dbReference>